<proteinExistence type="predicted"/>
<keyword evidence="6" id="KW-0479">Metal-binding</keyword>
<evidence type="ECO:0000256" key="8">
    <source>
        <dbReference type="SAM" id="MobiDB-lite"/>
    </source>
</evidence>
<keyword evidence="2" id="KW-0158">Chromosome</keyword>
<feature type="compositionally biased region" description="Low complexity" evidence="8">
    <location>
        <begin position="142"/>
        <end position="157"/>
    </location>
</feature>
<evidence type="ECO:0000256" key="1">
    <source>
        <dbReference type="ARBA" id="ARBA00004286"/>
    </source>
</evidence>
<dbReference type="PANTHER" id="PTHR46223:SF3">
    <property type="entry name" value="HISTONE-LYSINE N-METHYLTRANSFERASE SET-23"/>
    <property type="match status" value="1"/>
</dbReference>
<protein>
    <recommendedName>
        <fullName evidence="9">SET domain-containing protein</fullName>
    </recommendedName>
</protein>
<dbReference type="AlphaFoldDB" id="A0AA39H7A7"/>
<keyword evidence="5" id="KW-0949">S-adenosyl-L-methionine</keyword>
<accession>A0AA39H7A7</accession>
<dbReference type="Pfam" id="PF05033">
    <property type="entry name" value="Pre-SET"/>
    <property type="match status" value="1"/>
</dbReference>
<dbReference type="GO" id="GO:0005634">
    <property type="term" value="C:nucleus"/>
    <property type="evidence" value="ECO:0007669"/>
    <property type="project" value="InterPro"/>
</dbReference>
<dbReference type="PANTHER" id="PTHR46223">
    <property type="entry name" value="HISTONE-LYSINE N-METHYLTRANSFERASE SUV39H"/>
    <property type="match status" value="1"/>
</dbReference>
<sequence length="542" mass="62816">MNPSAVILDELEIEALHDQYLFEWPADTPWLKYYPFDYVPPKNMYTTEDYYRDLLLEEAQAKEQSVDTSETGVSRKRRPEDDEADVDEHAVQCKKVKVEEQEPWTDDEADESETETIYLDSDEDEDDESAMSEKKDRRKRSPSIITLSSDSSRFSTPSPGPSKARQPTPTENGGDGDDDGDLINAIDHTIHKEAFESAPNCDKPYFIEDIAEENSDIPVQVLNAIDDMDYGSEVFVYSASNVYRGGVSDTTSLPFCKCKGRCRPRTCSCIKASSIKLHNGKIDPCQEKVDFYEHVLYECCEDCACKGQCRNTFSTKSMPYRYQLFRRRNVGFGCRTLDDIKKGSFVCEFIGEVMPKRMATERSIQSFMYTSHHHPTNSDLDTVVDPYFYGNCSRFFNHSCNENLLPFRFFRELRQRNRPHIGFFAKHDIERNTELTIDYGTDWWEMNVRNRTIEYCCCDAEFCVSPTPDRRQISEKEMEAGNERLEEELKWLRKHLAQLKMKLRKKRAAEKAKNNAEKERSKKATMTGPLRRSSRNADKNLQ</sequence>
<dbReference type="GO" id="GO:0032259">
    <property type="term" value="P:methylation"/>
    <property type="evidence" value="ECO:0007669"/>
    <property type="project" value="UniProtKB-KW"/>
</dbReference>
<dbReference type="PROSITE" id="PS50280">
    <property type="entry name" value="SET"/>
    <property type="match status" value="1"/>
</dbReference>
<evidence type="ECO:0000256" key="3">
    <source>
        <dbReference type="ARBA" id="ARBA00022603"/>
    </source>
</evidence>
<evidence type="ECO:0000313" key="11">
    <source>
        <dbReference type="Proteomes" id="UP001175271"/>
    </source>
</evidence>
<dbReference type="InterPro" id="IPR050973">
    <property type="entry name" value="H3K9_Histone-Lys_N-MTase"/>
</dbReference>
<name>A0AA39H7A7_9BILA</name>
<dbReference type="InterPro" id="IPR001214">
    <property type="entry name" value="SET_dom"/>
</dbReference>
<evidence type="ECO:0000256" key="6">
    <source>
        <dbReference type="ARBA" id="ARBA00022723"/>
    </source>
</evidence>
<feature type="domain" description="SET" evidence="9">
    <location>
        <begin position="320"/>
        <end position="440"/>
    </location>
</feature>
<reference evidence="10" key="1">
    <citation type="submission" date="2023-06" db="EMBL/GenBank/DDBJ databases">
        <title>Genomic analysis of the entomopathogenic nematode Steinernema hermaphroditum.</title>
        <authorList>
            <person name="Schwarz E.M."/>
            <person name="Heppert J.K."/>
            <person name="Baniya A."/>
            <person name="Schwartz H.T."/>
            <person name="Tan C.-H."/>
            <person name="Antoshechkin I."/>
            <person name="Sternberg P.W."/>
            <person name="Goodrich-Blair H."/>
            <person name="Dillman A.R."/>
        </authorList>
    </citation>
    <scope>NUCLEOTIDE SEQUENCE</scope>
    <source>
        <strain evidence="10">PS9179</strain>
        <tissue evidence="10">Whole animal</tissue>
    </source>
</reference>
<dbReference type="GO" id="GO:0042054">
    <property type="term" value="F:histone methyltransferase activity"/>
    <property type="evidence" value="ECO:0007669"/>
    <property type="project" value="InterPro"/>
</dbReference>
<evidence type="ECO:0000256" key="5">
    <source>
        <dbReference type="ARBA" id="ARBA00022691"/>
    </source>
</evidence>
<dbReference type="GO" id="GO:0008270">
    <property type="term" value="F:zinc ion binding"/>
    <property type="evidence" value="ECO:0007669"/>
    <property type="project" value="InterPro"/>
</dbReference>
<evidence type="ECO:0000256" key="7">
    <source>
        <dbReference type="ARBA" id="ARBA00022833"/>
    </source>
</evidence>
<feature type="compositionally biased region" description="Acidic residues" evidence="8">
    <location>
        <begin position="101"/>
        <end position="130"/>
    </location>
</feature>
<keyword evidence="7" id="KW-0862">Zinc</keyword>
<keyword evidence="3" id="KW-0489">Methyltransferase</keyword>
<feature type="region of interest" description="Disordered" evidence="8">
    <location>
        <begin position="61"/>
        <end position="182"/>
    </location>
</feature>
<comment type="subcellular location">
    <subcellularLocation>
        <location evidence="1">Chromosome</location>
    </subcellularLocation>
</comment>
<evidence type="ECO:0000313" key="10">
    <source>
        <dbReference type="EMBL" id="KAK0400566.1"/>
    </source>
</evidence>
<feature type="compositionally biased region" description="Basic and acidic residues" evidence="8">
    <location>
        <begin position="509"/>
        <end position="522"/>
    </location>
</feature>
<dbReference type="Gene3D" id="2.170.270.10">
    <property type="entry name" value="SET domain"/>
    <property type="match status" value="1"/>
</dbReference>
<dbReference type="SMART" id="SM00468">
    <property type="entry name" value="PreSET"/>
    <property type="match status" value="1"/>
</dbReference>
<evidence type="ECO:0000256" key="2">
    <source>
        <dbReference type="ARBA" id="ARBA00022454"/>
    </source>
</evidence>
<keyword evidence="11" id="KW-1185">Reference proteome</keyword>
<gene>
    <name evidence="10" type="ORF">QR680_015320</name>
</gene>
<evidence type="ECO:0000259" key="9">
    <source>
        <dbReference type="PROSITE" id="PS50280"/>
    </source>
</evidence>
<organism evidence="10 11">
    <name type="scientific">Steinernema hermaphroditum</name>
    <dbReference type="NCBI Taxonomy" id="289476"/>
    <lineage>
        <taxon>Eukaryota</taxon>
        <taxon>Metazoa</taxon>
        <taxon>Ecdysozoa</taxon>
        <taxon>Nematoda</taxon>
        <taxon>Chromadorea</taxon>
        <taxon>Rhabditida</taxon>
        <taxon>Tylenchina</taxon>
        <taxon>Panagrolaimomorpha</taxon>
        <taxon>Strongyloidoidea</taxon>
        <taxon>Steinernematidae</taxon>
        <taxon>Steinernema</taxon>
    </lineage>
</organism>
<dbReference type="InterPro" id="IPR046341">
    <property type="entry name" value="SET_dom_sf"/>
</dbReference>
<evidence type="ECO:0000256" key="4">
    <source>
        <dbReference type="ARBA" id="ARBA00022679"/>
    </source>
</evidence>
<dbReference type="Pfam" id="PF00856">
    <property type="entry name" value="SET"/>
    <property type="match status" value="1"/>
</dbReference>
<dbReference type="SMART" id="SM00317">
    <property type="entry name" value="SET"/>
    <property type="match status" value="1"/>
</dbReference>
<feature type="region of interest" description="Disordered" evidence="8">
    <location>
        <begin position="503"/>
        <end position="542"/>
    </location>
</feature>
<dbReference type="GO" id="GO:0005694">
    <property type="term" value="C:chromosome"/>
    <property type="evidence" value="ECO:0007669"/>
    <property type="project" value="UniProtKB-SubCell"/>
</dbReference>
<dbReference type="EMBL" id="JAUCMV010000004">
    <property type="protein sequence ID" value="KAK0400566.1"/>
    <property type="molecule type" value="Genomic_DNA"/>
</dbReference>
<comment type="caution">
    <text evidence="10">The sequence shown here is derived from an EMBL/GenBank/DDBJ whole genome shotgun (WGS) entry which is preliminary data.</text>
</comment>
<feature type="compositionally biased region" description="Basic and acidic residues" evidence="8">
    <location>
        <begin position="87"/>
        <end position="100"/>
    </location>
</feature>
<dbReference type="InterPro" id="IPR007728">
    <property type="entry name" value="Pre-SET_dom"/>
</dbReference>
<keyword evidence="4" id="KW-0808">Transferase</keyword>
<dbReference type="Proteomes" id="UP001175271">
    <property type="component" value="Unassembled WGS sequence"/>
</dbReference>
<dbReference type="SUPFAM" id="SSF82199">
    <property type="entry name" value="SET domain"/>
    <property type="match status" value="1"/>
</dbReference>